<evidence type="ECO:0000256" key="1">
    <source>
        <dbReference type="SAM" id="MobiDB-lite"/>
    </source>
</evidence>
<sequence>MQSIGSVASGVVPVDVIVHWPRRSSATSSIVSTGTLTGSDTERTGGQDGNKASRTESASSDNVFAPVQATEPDTPVPTEISVKPDVTLTDTDKSEVSNSNGSSNSNSNMSANNSNSAGPTLLLSSLLRPQAQEQQRTSQQQAQQIQQQQQQIHQQQQVQPQQQVQQYQQQIQHQEVQQKQGQQHQQQEVHLQQHHQQQLVQQEVRQGQQQLSKEQHQVTVSKGQQFATHEKRVSESQTFQSSSSTVTSTSTVIQETSTFTTSSSSSFSFRSEAQESAMSKETKVHEENVSEVFDSEEKMLASPSSSGFSQATAVQHNVIDSVQHVSSQNIEHSTETKTFQFSDSVGTSVVRSTLQETVSGIGSFQRTSTPTLEVEASVRTPAESPVKSEASSEANVEESSESATGSYATPDTSMGQAALEDSASNPPALVKDDPSVDSQLFVSAADFSQAALEEKQDDVLDEESLSDVVSQSVKDCDVIVGQTDGDSDKTCSNGNCGHDSNAAIAMQGEQTEKSTQNGPAFDSLSAKEVVRTFDSTEDKSSGFYWSDLGQKAIDEEAMFVGKAEHNHNMAAADASVEESTESTIEEQNTTVGLSFNKTDGSTGSLENSVSSKGAGLQDSENYAFTGLDGKDASDVVEMSKESFVDKPGDFWNTHGRENVSSSDVSFDMQPKVYKDEAEDKDMFAEENQKLREDNPLDFSAASIGQDIFGSSFVPTSTKQLPRDEDSVSSSVQGDSGADITGDWASSDEEEESSAVPTIHPDEQVLHSDVVSSSEQSDIAGRGSSLHDSAAQLSPKASPKSSPPKDELELYRERKASLSESQGSEDDSTSPAPSEVKTVVTNDLSDDTESPDSAMLVSPYAEEAARDMDEDSLEQQAPAGESAHLEDVPAIVVTMDQAISSPVLLLDELDGPRESTDHPDSSAQDRPDQFEGSDVLRLTEGAVLDESTTDDLPESDTRDSALASSIQSTPLTPSPTSILPPQPQKSALKHPGSVSDKSRRVCFLSEGSSVHVEVFNYTKEPDEDLEHIVLIRDSDGSSTSETSDSEMDEDSSLQGEYDWGSDDEEDEEEYDLEWDDGMTKVVQDMNSMSSGTPSPSFTFTQAAISSNYVGSSAAYIPRTTMFSAAVDGQMEHHAVERLETSPLPSPSWSPSRFSVQPANFSKEPTKAVADIRDDSDSLEVILSDDERPVTSP</sequence>
<feature type="compositionally biased region" description="Low complexity" evidence="1">
    <location>
        <begin position="963"/>
        <end position="976"/>
    </location>
</feature>
<proteinExistence type="predicted"/>
<feature type="region of interest" description="Disordered" evidence="1">
    <location>
        <begin position="593"/>
        <end position="614"/>
    </location>
</feature>
<keyword evidence="2" id="KW-1185">Reference proteome</keyword>
<protein>
    <submittedName>
        <fullName evidence="3">Serine-rich adhesin for platelets-like</fullName>
    </submittedName>
</protein>
<feature type="compositionally biased region" description="Basic and acidic residues" evidence="1">
    <location>
        <begin position="909"/>
        <end position="928"/>
    </location>
</feature>
<feature type="compositionally biased region" description="Polar residues" evidence="1">
    <location>
        <begin position="217"/>
        <end position="227"/>
    </location>
</feature>
<feature type="compositionally biased region" description="Polar residues" evidence="1">
    <location>
        <begin position="404"/>
        <end position="415"/>
    </location>
</feature>
<name>A0A9J7M4I2_BRAFL</name>
<feature type="compositionally biased region" description="Low complexity" evidence="1">
    <location>
        <begin position="97"/>
        <end position="118"/>
    </location>
</feature>
<organism evidence="2 3">
    <name type="scientific">Branchiostoma floridae</name>
    <name type="common">Florida lancelet</name>
    <name type="synonym">Amphioxus</name>
    <dbReference type="NCBI Taxonomy" id="7739"/>
    <lineage>
        <taxon>Eukaryota</taxon>
        <taxon>Metazoa</taxon>
        <taxon>Chordata</taxon>
        <taxon>Cephalochordata</taxon>
        <taxon>Leptocardii</taxon>
        <taxon>Amphioxiformes</taxon>
        <taxon>Branchiostomatidae</taxon>
        <taxon>Branchiostoma</taxon>
    </lineage>
</organism>
<feature type="compositionally biased region" description="Polar residues" evidence="1">
    <location>
        <begin position="24"/>
        <end position="39"/>
    </location>
</feature>
<feature type="compositionally biased region" description="Low complexity" evidence="1">
    <location>
        <begin position="235"/>
        <end position="257"/>
    </location>
</feature>
<feature type="compositionally biased region" description="Basic and acidic residues" evidence="1">
    <location>
        <begin position="676"/>
        <end position="694"/>
    </location>
</feature>
<feature type="region of interest" description="Disordered" evidence="1">
    <location>
        <begin position="903"/>
        <end position="996"/>
    </location>
</feature>
<feature type="compositionally biased region" description="Low complexity" evidence="1">
    <location>
        <begin position="130"/>
        <end position="210"/>
    </location>
</feature>
<accession>A0A9J7M4I2</accession>
<evidence type="ECO:0000313" key="3">
    <source>
        <dbReference type="RefSeq" id="XP_035694587.1"/>
    </source>
</evidence>
<dbReference type="Proteomes" id="UP000001554">
    <property type="component" value="Chromosome 13"/>
</dbReference>
<dbReference type="OMA" id="YIPRTTM"/>
<feature type="region of interest" description="Disordered" evidence="1">
    <location>
        <begin position="1032"/>
        <end position="1070"/>
    </location>
</feature>
<dbReference type="GeneID" id="118428594"/>
<evidence type="ECO:0000313" key="2">
    <source>
        <dbReference type="Proteomes" id="UP000001554"/>
    </source>
</evidence>
<dbReference type="KEGG" id="bfo:118428594"/>
<feature type="region of interest" description="Disordered" evidence="1">
    <location>
        <begin position="22"/>
        <end position="257"/>
    </location>
</feature>
<feature type="compositionally biased region" description="Acidic residues" evidence="1">
    <location>
        <begin position="1058"/>
        <end position="1070"/>
    </location>
</feature>
<feature type="compositionally biased region" description="Polar residues" evidence="1">
    <location>
        <begin position="593"/>
        <end position="611"/>
    </location>
</feature>
<feature type="region of interest" description="Disordered" evidence="1">
    <location>
        <begin position="366"/>
        <end position="434"/>
    </location>
</feature>
<feature type="compositionally biased region" description="Low complexity" evidence="1">
    <location>
        <begin position="727"/>
        <end position="736"/>
    </location>
</feature>
<feature type="compositionally biased region" description="Basic and acidic residues" evidence="1">
    <location>
        <begin position="802"/>
        <end position="816"/>
    </location>
</feature>
<feature type="region of interest" description="Disordered" evidence="1">
    <location>
        <begin position="1139"/>
        <end position="1191"/>
    </location>
</feature>
<feature type="compositionally biased region" description="Polar residues" evidence="1">
    <location>
        <begin position="50"/>
        <end position="62"/>
    </location>
</feature>
<feature type="compositionally biased region" description="Low complexity" evidence="1">
    <location>
        <begin position="788"/>
        <end position="799"/>
    </location>
</feature>
<dbReference type="RefSeq" id="XP_035694587.1">
    <property type="nucleotide sequence ID" value="XM_035838694.1"/>
</dbReference>
<dbReference type="AlphaFoldDB" id="A0A9J7M4I2"/>
<reference evidence="3" key="2">
    <citation type="submission" date="2025-08" db="UniProtKB">
        <authorList>
            <consortium name="RefSeq"/>
        </authorList>
    </citation>
    <scope>IDENTIFICATION</scope>
    <source>
        <strain evidence="3">S238N-H82</strain>
        <tissue evidence="3">Testes</tissue>
    </source>
</reference>
<reference evidence="2" key="1">
    <citation type="journal article" date="2020" name="Nat. Ecol. Evol.">
        <title>Deeply conserved synteny resolves early events in vertebrate evolution.</title>
        <authorList>
            <person name="Simakov O."/>
            <person name="Marletaz F."/>
            <person name="Yue J.X."/>
            <person name="O'Connell B."/>
            <person name="Jenkins J."/>
            <person name="Brandt A."/>
            <person name="Calef R."/>
            <person name="Tung C.H."/>
            <person name="Huang T.K."/>
            <person name="Schmutz J."/>
            <person name="Satoh N."/>
            <person name="Yu J.K."/>
            <person name="Putnam N.H."/>
            <person name="Green R.E."/>
            <person name="Rokhsar D.S."/>
        </authorList>
    </citation>
    <scope>NUCLEOTIDE SEQUENCE [LARGE SCALE GENOMIC DNA]</scope>
    <source>
        <strain evidence="2">S238N-H82</strain>
    </source>
</reference>
<feature type="region of interest" description="Disordered" evidence="1">
    <location>
        <begin position="676"/>
        <end position="887"/>
    </location>
</feature>
<feature type="compositionally biased region" description="Basic and acidic residues" evidence="1">
    <location>
        <begin position="1162"/>
        <end position="1174"/>
    </location>
</feature>
<dbReference type="OrthoDB" id="10511324at2759"/>
<gene>
    <name evidence="3" type="primary">LOC118428594</name>
</gene>